<evidence type="ECO:0000313" key="1">
    <source>
        <dbReference type="EMBL" id="KIN93500.1"/>
    </source>
</evidence>
<reference evidence="2" key="2">
    <citation type="submission" date="2015-01" db="EMBL/GenBank/DDBJ databases">
        <title>Evolutionary Origins and Diversification of the Mycorrhizal Mutualists.</title>
        <authorList>
            <consortium name="DOE Joint Genome Institute"/>
            <consortium name="Mycorrhizal Genomics Consortium"/>
            <person name="Kohler A."/>
            <person name="Kuo A."/>
            <person name="Nagy L.G."/>
            <person name="Floudas D."/>
            <person name="Copeland A."/>
            <person name="Barry K.W."/>
            <person name="Cichocki N."/>
            <person name="Veneault-Fourrey C."/>
            <person name="LaButti K."/>
            <person name="Lindquist E.A."/>
            <person name="Lipzen A."/>
            <person name="Lundell T."/>
            <person name="Morin E."/>
            <person name="Murat C."/>
            <person name="Riley R."/>
            <person name="Ohm R."/>
            <person name="Sun H."/>
            <person name="Tunlid A."/>
            <person name="Henrissat B."/>
            <person name="Grigoriev I.V."/>
            <person name="Hibbett D.S."/>
            <person name="Martin F."/>
        </authorList>
    </citation>
    <scope>NUCLEOTIDE SEQUENCE [LARGE SCALE GENOMIC DNA]</scope>
    <source>
        <strain evidence="2">Marx 270</strain>
    </source>
</reference>
<reference evidence="1 2" key="1">
    <citation type="submission" date="2014-04" db="EMBL/GenBank/DDBJ databases">
        <authorList>
            <consortium name="DOE Joint Genome Institute"/>
            <person name="Kuo A."/>
            <person name="Kohler A."/>
            <person name="Costa M.D."/>
            <person name="Nagy L.G."/>
            <person name="Floudas D."/>
            <person name="Copeland A."/>
            <person name="Barry K.W."/>
            <person name="Cichocki N."/>
            <person name="Veneault-Fourrey C."/>
            <person name="LaButti K."/>
            <person name="Lindquist E.A."/>
            <person name="Lipzen A."/>
            <person name="Lundell T."/>
            <person name="Morin E."/>
            <person name="Murat C."/>
            <person name="Sun H."/>
            <person name="Tunlid A."/>
            <person name="Henrissat B."/>
            <person name="Grigoriev I.V."/>
            <person name="Hibbett D.S."/>
            <person name="Martin F."/>
            <person name="Nordberg H.P."/>
            <person name="Cantor M.N."/>
            <person name="Hua S.X."/>
        </authorList>
    </citation>
    <scope>NUCLEOTIDE SEQUENCE [LARGE SCALE GENOMIC DNA]</scope>
    <source>
        <strain evidence="1 2">Marx 270</strain>
    </source>
</reference>
<dbReference type="Proteomes" id="UP000054217">
    <property type="component" value="Unassembled WGS sequence"/>
</dbReference>
<gene>
    <name evidence="1" type="ORF">M404DRAFT_36034</name>
</gene>
<name>A0A0C3NCE5_PISTI</name>
<dbReference type="InParanoid" id="A0A0C3NCE5"/>
<keyword evidence="2" id="KW-1185">Reference proteome</keyword>
<organism evidence="1 2">
    <name type="scientific">Pisolithus tinctorius Marx 270</name>
    <dbReference type="NCBI Taxonomy" id="870435"/>
    <lineage>
        <taxon>Eukaryota</taxon>
        <taxon>Fungi</taxon>
        <taxon>Dikarya</taxon>
        <taxon>Basidiomycota</taxon>
        <taxon>Agaricomycotina</taxon>
        <taxon>Agaricomycetes</taxon>
        <taxon>Agaricomycetidae</taxon>
        <taxon>Boletales</taxon>
        <taxon>Sclerodermatineae</taxon>
        <taxon>Pisolithaceae</taxon>
        <taxon>Pisolithus</taxon>
    </lineage>
</organism>
<dbReference type="HOGENOM" id="CLU_2688796_0_0_1"/>
<dbReference type="AlphaFoldDB" id="A0A0C3NCE5"/>
<accession>A0A0C3NCE5</accession>
<protein>
    <submittedName>
        <fullName evidence="1">Uncharacterized protein</fullName>
    </submittedName>
</protein>
<evidence type="ECO:0000313" key="2">
    <source>
        <dbReference type="Proteomes" id="UP000054217"/>
    </source>
</evidence>
<dbReference type="EMBL" id="KN832161">
    <property type="protein sequence ID" value="KIN93500.1"/>
    <property type="molecule type" value="Genomic_DNA"/>
</dbReference>
<proteinExistence type="predicted"/>
<sequence length="74" mass="8090">MEVTMEVEQVMQDTVKAKPVKLKLKPKGMQGRPTNISDLPHVVNIEVEAHHVTADDCVVLHTQGVVDMVTADSA</sequence>